<reference evidence="3 4" key="1">
    <citation type="submission" date="2019-04" db="EMBL/GenBank/DDBJ databases">
        <title>Comparative genomics and transcriptomics to analyze fruiting body development in filamentous ascomycetes.</title>
        <authorList>
            <consortium name="DOE Joint Genome Institute"/>
            <person name="Lutkenhaus R."/>
            <person name="Traeger S."/>
            <person name="Breuer J."/>
            <person name="Kuo A."/>
            <person name="Lipzen A."/>
            <person name="Pangilinan J."/>
            <person name="Dilworth D."/>
            <person name="Sandor L."/>
            <person name="Poggeler S."/>
            <person name="Barry K."/>
            <person name="Grigoriev I.V."/>
            <person name="Nowrousian M."/>
        </authorList>
    </citation>
    <scope>NUCLEOTIDE SEQUENCE [LARGE SCALE GENOMIC DNA]</scope>
    <source>
        <strain evidence="3 4">CBS 389.68</strain>
    </source>
</reference>
<protein>
    <recommendedName>
        <fullName evidence="5">RING-type domain-containing protein</fullName>
    </recommendedName>
</protein>
<proteinExistence type="predicted"/>
<feature type="transmembrane region" description="Helical" evidence="2">
    <location>
        <begin position="379"/>
        <end position="400"/>
    </location>
</feature>
<keyword evidence="4" id="KW-1185">Reference proteome</keyword>
<dbReference type="PANTHER" id="PTHR22696">
    <property type="entry name" value="E3 UBIQUITIN-PROTEIN LIGASE RNF26"/>
    <property type="match status" value="1"/>
</dbReference>
<evidence type="ECO:0000256" key="2">
    <source>
        <dbReference type="SAM" id="Phobius"/>
    </source>
</evidence>
<dbReference type="Pfam" id="PF13920">
    <property type="entry name" value="zf-C3HC4_3"/>
    <property type="match status" value="1"/>
</dbReference>
<dbReference type="OrthoDB" id="66726at2759"/>
<keyword evidence="2" id="KW-0812">Transmembrane</keyword>
<evidence type="ECO:0000313" key="3">
    <source>
        <dbReference type="EMBL" id="TGZ80854.1"/>
    </source>
</evidence>
<feature type="transmembrane region" description="Helical" evidence="2">
    <location>
        <begin position="420"/>
        <end position="443"/>
    </location>
</feature>
<feature type="compositionally biased region" description="Polar residues" evidence="1">
    <location>
        <begin position="641"/>
        <end position="656"/>
    </location>
</feature>
<feature type="transmembrane region" description="Helical" evidence="2">
    <location>
        <begin position="351"/>
        <end position="372"/>
    </location>
</feature>
<evidence type="ECO:0000256" key="1">
    <source>
        <dbReference type="SAM" id="MobiDB-lite"/>
    </source>
</evidence>
<dbReference type="InterPro" id="IPR013083">
    <property type="entry name" value="Znf_RING/FYVE/PHD"/>
</dbReference>
<feature type="region of interest" description="Disordered" evidence="1">
    <location>
        <begin position="791"/>
        <end position="810"/>
    </location>
</feature>
<name>A0A4S2MWC4_9PEZI</name>
<feature type="compositionally biased region" description="Low complexity" evidence="1">
    <location>
        <begin position="664"/>
        <end position="685"/>
    </location>
</feature>
<evidence type="ECO:0000313" key="4">
    <source>
        <dbReference type="Proteomes" id="UP000298138"/>
    </source>
</evidence>
<dbReference type="GO" id="GO:0061630">
    <property type="term" value="F:ubiquitin protein ligase activity"/>
    <property type="evidence" value="ECO:0007669"/>
    <property type="project" value="TreeGrafter"/>
</dbReference>
<dbReference type="AlphaFoldDB" id="A0A4S2MWC4"/>
<dbReference type="InParanoid" id="A0A4S2MWC4"/>
<dbReference type="GO" id="GO:0006511">
    <property type="term" value="P:ubiquitin-dependent protein catabolic process"/>
    <property type="evidence" value="ECO:0007669"/>
    <property type="project" value="TreeGrafter"/>
</dbReference>
<evidence type="ECO:0008006" key="5">
    <source>
        <dbReference type="Google" id="ProtNLM"/>
    </source>
</evidence>
<accession>A0A4S2MWC4</accession>
<dbReference type="STRING" id="341454.A0A4S2MWC4"/>
<keyword evidence="2" id="KW-1133">Transmembrane helix</keyword>
<keyword evidence="2" id="KW-0472">Membrane</keyword>
<sequence length="869" mass="94177">MASAISSSSSAVSSSLPASATPGLLTAPNAAVTTSLRSTAGVMAALPRLFVKLASFGYLDAHVVNAADHGSNVPPIEALSTVASAASATAAEVASVAASQLSDASVTAATGAAETTSRGVAHDGLRSMGNMFNYVTSKWAVLCLFMTIVVNRTMIYASLRRPVILPFRVRLTMRIVPILLLGYQIMRIMAAMRCQTSVEFRGEKADVPATDFFFHAVGKMGTWWMDDRDTCEAIGMIPDSDWIDLAASIQDPENPEVEIEPPNGSLEILWPLYKIVSLSEFVEAFSCALIGRATATETGMTLLEHSLAFAEAEALAIRKVYRLEVSPEEGDTTTETKIFKIRGRPIIPAEVLYICLISSLSHLVSHLLAIFHLQSRYRLLSTGFFGLAFLGGFAFSLIVGGSQTVLEYPTVSVIGLIPHLLIFSGITVCGFIYGLALLVSSLFPPSGRRSLRNGFNNLRANLNFSSVNVSLGEDFYTTLLKVGFVCLTAASEATYLNEGRQVRIPGWTWLEAERLKLRDSRNSILGATREAGFSPANNPPGCTGPFAREKKDFRGMVAAGKSKRSSSATARWLAAGEMMKGVGIVLGRVGFGYIGRLLGLSSSQPSSMDTDEAAASAQLLEDAKDATEYDEDDADELYHQFLSSGTPFPDTDTSGEFQPRSRESSPSSSIFDLPSSSRESSLAPSDSDEYESDASILTVTQRRHNLSFSRSNYSHHQPPSIADIFPTPTDLARLLDPQTPEDRAAARMLARHLRSDQVLTRGGFRRSVGEMVGSTEELELEELILARRRRTKPSPTTIEGGADGEEEEETGNGGMMCVVCYSQPRTIIVWPCRCLSLCEDCRVCLAMKNWGNCITCRQKSEGFSRIYIP</sequence>
<dbReference type="Gene3D" id="3.30.40.10">
    <property type="entry name" value="Zinc/RING finger domain, C3HC4 (zinc finger)"/>
    <property type="match status" value="1"/>
</dbReference>
<gene>
    <name evidence="3" type="ORF">EX30DRAFT_341183</name>
</gene>
<feature type="region of interest" description="Disordered" evidence="1">
    <location>
        <begin position="641"/>
        <end position="692"/>
    </location>
</feature>
<dbReference type="GO" id="GO:0016567">
    <property type="term" value="P:protein ubiquitination"/>
    <property type="evidence" value="ECO:0007669"/>
    <property type="project" value="TreeGrafter"/>
</dbReference>
<dbReference type="Proteomes" id="UP000298138">
    <property type="component" value="Unassembled WGS sequence"/>
</dbReference>
<dbReference type="PANTHER" id="PTHR22696:SF1">
    <property type="entry name" value="E3 UBIQUITIN-PROTEIN LIGASE RNF26"/>
    <property type="match status" value="1"/>
</dbReference>
<organism evidence="3 4">
    <name type="scientific">Ascodesmis nigricans</name>
    <dbReference type="NCBI Taxonomy" id="341454"/>
    <lineage>
        <taxon>Eukaryota</taxon>
        <taxon>Fungi</taxon>
        <taxon>Dikarya</taxon>
        <taxon>Ascomycota</taxon>
        <taxon>Pezizomycotina</taxon>
        <taxon>Pezizomycetes</taxon>
        <taxon>Pezizales</taxon>
        <taxon>Ascodesmidaceae</taxon>
        <taxon>Ascodesmis</taxon>
    </lineage>
</organism>
<dbReference type="EMBL" id="ML220122">
    <property type="protein sequence ID" value="TGZ80854.1"/>
    <property type="molecule type" value="Genomic_DNA"/>
</dbReference>